<gene>
    <name evidence="1" type="ORF">K3G42_017137</name>
</gene>
<evidence type="ECO:0000313" key="1">
    <source>
        <dbReference type="EMBL" id="KAH7998462.1"/>
    </source>
</evidence>
<keyword evidence="2" id="KW-1185">Reference proteome</keyword>
<comment type="caution">
    <text evidence="1">The sequence shown here is derived from an EMBL/GenBank/DDBJ whole genome shotgun (WGS) entry which is preliminary data.</text>
</comment>
<proteinExistence type="predicted"/>
<evidence type="ECO:0000313" key="2">
    <source>
        <dbReference type="Proteomes" id="UP000827872"/>
    </source>
</evidence>
<sequence length="107" mass="12866">MAKFVLAGRANCPYYAKAELLADYLEKNLPNFRIHKITQHPDNWEHYYNITSDMMTAEMCQIAEENLQTHKEVEQEEEELKSLINPLHIWINRWEDEKFLYVTSQFD</sequence>
<name>A0ACB8F082_9SAUR</name>
<dbReference type="Proteomes" id="UP000827872">
    <property type="component" value="Linkage Group LG12"/>
</dbReference>
<protein>
    <submittedName>
        <fullName evidence="1">Uncharacterized protein</fullName>
    </submittedName>
</protein>
<dbReference type="EMBL" id="CM037625">
    <property type="protein sequence ID" value="KAH7998462.1"/>
    <property type="molecule type" value="Genomic_DNA"/>
</dbReference>
<reference evidence="1" key="1">
    <citation type="submission" date="2021-08" db="EMBL/GenBank/DDBJ databases">
        <title>The first chromosome-level gecko genome reveals the dynamic sex chromosomes of Neotropical dwarf geckos (Sphaerodactylidae: Sphaerodactylus).</title>
        <authorList>
            <person name="Pinto B.J."/>
            <person name="Keating S.E."/>
            <person name="Gamble T."/>
        </authorList>
    </citation>
    <scope>NUCLEOTIDE SEQUENCE</scope>
    <source>
        <strain evidence="1">TG3544</strain>
    </source>
</reference>
<organism evidence="1 2">
    <name type="scientific">Sphaerodactylus townsendi</name>
    <dbReference type="NCBI Taxonomy" id="933632"/>
    <lineage>
        <taxon>Eukaryota</taxon>
        <taxon>Metazoa</taxon>
        <taxon>Chordata</taxon>
        <taxon>Craniata</taxon>
        <taxon>Vertebrata</taxon>
        <taxon>Euteleostomi</taxon>
        <taxon>Lepidosauria</taxon>
        <taxon>Squamata</taxon>
        <taxon>Bifurcata</taxon>
        <taxon>Gekkota</taxon>
        <taxon>Sphaerodactylidae</taxon>
        <taxon>Sphaerodactylus</taxon>
    </lineage>
</organism>
<accession>A0ACB8F082</accession>